<dbReference type="EMBL" id="MHPP01000006">
    <property type="protein sequence ID" value="OGZ85065.1"/>
    <property type="molecule type" value="Genomic_DNA"/>
</dbReference>
<dbReference type="Gene3D" id="2.60.40.790">
    <property type="match status" value="1"/>
</dbReference>
<accession>A0A1G2JD75</accession>
<proteinExistence type="inferred from homology"/>
<comment type="similarity">
    <text evidence="1 2">Belongs to the small heat shock protein (HSP20) family.</text>
</comment>
<sequence>MAKRIKPENVPASAESFGEAKEEKNIFEQDGELVIDVFETGENFVVSAAIAGVQIKDIDISLEKDMMVIKGNRCDPHPTAEKRYFYQECYWGPFSRKIVLPENIDIDKADAQMDKGVLTIKIPKNEPGSGKIGIKTA</sequence>
<dbReference type="CDD" id="cd06464">
    <property type="entry name" value="ACD_sHsps-like"/>
    <property type="match status" value="1"/>
</dbReference>
<dbReference type="InterPro" id="IPR002068">
    <property type="entry name" value="A-crystallin/Hsp20_dom"/>
</dbReference>
<dbReference type="InterPro" id="IPR031107">
    <property type="entry name" value="Small_HSP"/>
</dbReference>
<name>A0A1G2JD75_9BACT</name>
<dbReference type="STRING" id="1802229.A2401_03105"/>
<comment type="caution">
    <text evidence="4">The sequence shown here is derived from an EMBL/GenBank/DDBJ whole genome shotgun (WGS) entry which is preliminary data.</text>
</comment>
<dbReference type="Proteomes" id="UP000177751">
    <property type="component" value="Unassembled WGS sequence"/>
</dbReference>
<feature type="domain" description="SHSP" evidence="3">
    <location>
        <begin position="26"/>
        <end position="137"/>
    </location>
</feature>
<evidence type="ECO:0000313" key="5">
    <source>
        <dbReference type="Proteomes" id="UP000177751"/>
    </source>
</evidence>
<dbReference type="InterPro" id="IPR008978">
    <property type="entry name" value="HSP20-like_chaperone"/>
</dbReference>
<evidence type="ECO:0000256" key="1">
    <source>
        <dbReference type="PROSITE-ProRule" id="PRU00285"/>
    </source>
</evidence>
<dbReference type="PROSITE" id="PS01031">
    <property type="entry name" value="SHSP"/>
    <property type="match status" value="1"/>
</dbReference>
<evidence type="ECO:0000256" key="2">
    <source>
        <dbReference type="RuleBase" id="RU003616"/>
    </source>
</evidence>
<dbReference type="AlphaFoldDB" id="A0A1G2JD75"/>
<evidence type="ECO:0000313" key="4">
    <source>
        <dbReference type="EMBL" id="OGZ85065.1"/>
    </source>
</evidence>
<dbReference type="Pfam" id="PF00011">
    <property type="entry name" value="HSP20"/>
    <property type="match status" value="1"/>
</dbReference>
<dbReference type="SUPFAM" id="SSF49764">
    <property type="entry name" value="HSP20-like chaperones"/>
    <property type="match status" value="1"/>
</dbReference>
<reference evidence="4 5" key="1">
    <citation type="journal article" date="2016" name="Nat. Commun.">
        <title>Thousands of microbial genomes shed light on interconnected biogeochemical processes in an aquifer system.</title>
        <authorList>
            <person name="Anantharaman K."/>
            <person name="Brown C.T."/>
            <person name="Hug L.A."/>
            <person name="Sharon I."/>
            <person name="Castelle C.J."/>
            <person name="Probst A.J."/>
            <person name="Thomas B.C."/>
            <person name="Singh A."/>
            <person name="Wilkins M.J."/>
            <person name="Karaoz U."/>
            <person name="Brodie E.L."/>
            <person name="Williams K.H."/>
            <person name="Hubbard S.S."/>
            <person name="Banfield J.F."/>
        </authorList>
    </citation>
    <scope>NUCLEOTIDE SEQUENCE [LARGE SCALE GENOMIC DNA]</scope>
</reference>
<protein>
    <recommendedName>
        <fullName evidence="3">SHSP domain-containing protein</fullName>
    </recommendedName>
</protein>
<evidence type="ECO:0000259" key="3">
    <source>
        <dbReference type="PROSITE" id="PS01031"/>
    </source>
</evidence>
<gene>
    <name evidence="4" type="ORF">A2401_03105</name>
</gene>
<dbReference type="PANTHER" id="PTHR11527">
    <property type="entry name" value="HEAT-SHOCK PROTEIN 20 FAMILY MEMBER"/>
    <property type="match status" value="1"/>
</dbReference>
<organism evidence="4 5">
    <name type="scientific">Candidatus Staskawiczbacteria bacterium RIFOXYC1_FULL_38_18</name>
    <dbReference type="NCBI Taxonomy" id="1802229"/>
    <lineage>
        <taxon>Bacteria</taxon>
        <taxon>Candidatus Staskawicziibacteriota</taxon>
    </lineage>
</organism>